<reference evidence="3 4" key="1">
    <citation type="journal article" date="2023" name="Elife">
        <title>Identification of key yeast species and microbe-microbe interactions impacting larval growth of Drosophila in the wild.</title>
        <authorList>
            <person name="Mure A."/>
            <person name="Sugiura Y."/>
            <person name="Maeda R."/>
            <person name="Honda K."/>
            <person name="Sakurai N."/>
            <person name="Takahashi Y."/>
            <person name="Watada M."/>
            <person name="Katoh T."/>
            <person name="Gotoh A."/>
            <person name="Gotoh Y."/>
            <person name="Taniguchi I."/>
            <person name="Nakamura K."/>
            <person name="Hayashi T."/>
            <person name="Katayama T."/>
            <person name="Uemura T."/>
            <person name="Hattori Y."/>
        </authorList>
    </citation>
    <scope>NUCLEOTIDE SEQUENCE [LARGE SCALE GENOMIC DNA]</scope>
    <source>
        <strain evidence="3 4">SC-9</strain>
    </source>
</reference>
<keyword evidence="1" id="KW-0175">Coiled coil</keyword>
<feature type="compositionally biased region" description="Low complexity" evidence="2">
    <location>
        <begin position="198"/>
        <end position="209"/>
    </location>
</feature>
<dbReference type="EMBL" id="BTFZ01000004">
    <property type="protein sequence ID" value="GMM35089.1"/>
    <property type="molecule type" value="Genomic_DNA"/>
</dbReference>
<proteinExistence type="predicted"/>
<dbReference type="Proteomes" id="UP001360560">
    <property type="component" value="Unassembled WGS sequence"/>
</dbReference>
<gene>
    <name evidence="3" type="ORF">DASC09_024140</name>
</gene>
<feature type="region of interest" description="Disordered" evidence="2">
    <location>
        <begin position="90"/>
        <end position="147"/>
    </location>
</feature>
<feature type="compositionally biased region" description="Polar residues" evidence="2">
    <location>
        <begin position="214"/>
        <end position="223"/>
    </location>
</feature>
<feature type="compositionally biased region" description="Low complexity" evidence="2">
    <location>
        <begin position="90"/>
        <end position="109"/>
    </location>
</feature>
<dbReference type="AlphaFoldDB" id="A0AAV5QKE1"/>
<feature type="coiled-coil region" evidence="1">
    <location>
        <begin position="2"/>
        <end position="29"/>
    </location>
</feature>
<keyword evidence="4" id="KW-1185">Reference proteome</keyword>
<organism evidence="3 4">
    <name type="scientific">Saccharomycopsis crataegensis</name>
    <dbReference type="NCBI Taxonomy" id="43959"/>
    <lineage>
        <taxon>Eukaryota</taxon>
        <taxon>Fungi</taxon>
        <taxon>Dikarya</taxon>
        <taxon>Ascomycota</taxon>
        <taxon>Saccharomycotina</taxon>
        <taxon>Saccharomycetes</taxon>
        <taxon>Saccharomycopsidaceae</taxon>
        <taxon>Saccharomycopsis</taxon>
    </lineage>
</organism>
<protein>
    <submittedName>
        <fullName evidence="3">Uncharacterized protein</fullName>
    </submittedName>
</protein>
<accession>A0AAV5QKE1</accession>
<dbReference type="RefSeq" id="XP_064852089.1">
    <property type="nucleotide sequence ID" value="XM_064996017.1"/>
</dbReference>
<dbReference type="GeneID" id="90073068"/>
<evidence type="ECO:0000256" key="2">
    <source>
        <dbReference type="SAM" id="MobiDB-lite"/>
    </source>
</evidence>
<evidence type="ECO:0000313" key="4">
    <source>
        <dbReference type="Proteomes" id="UP001360560"/>
    </source>
</evidence>
<evidence type="ECO:0000256" key="1">
    <source>
        <dbReference type="SAM" id="Coils"/>
    </source>
</evidence>
<name>A0AAV5QKE1_9ASCO</name>
<sequence length="223" mass="24143">MSQDLSWRLQKLKERQERLQQQKAQKAADAIANRNSDSCVNYSSVSYQENSEESSTINSPYSLEEVVTTTYTNPNPVCRFSPLYNTQESSNNLNTVSSSNVSSTSASSVIPSFARRPSEFGNSTSASNSSRNSVYSSNSNSSLSMIGASSTTSSISQHSSMIVNGSLAGGNFQNLINNSMDVKRKSTQGNGNFKPADNLNNNNNTNTLKKTIDDAQTNDLLSS</sequence>
<evidence type="ECO:0000313" key="3">
    <source>
        <dbReference type="EMBL" id="GMM35089.1"/>
    </source>
</evidence>
<feature type="compositionally biased region" description="Low complexity" evidence="2">
    <location>
        <begin position="119"/>
        <end position="147"/>
    </location>
</feature>
<feature type="region of interest" description="Disordered" evidence="2">
    <location>
        <begin position="183"/>
        <end position="223"/>
    </location>
</feature>
<comment type="caution">
    <text evidence="3">The sequence shown here is derived from an EMBL/GenBank/DDBJ whole genome shotgun (WGS) entry which is preliminary data.</text>
</comment>